<dbReference type="EMBL" id="QLMJ01000024">
    <property type="protein sequence ID" value="RAK27193.1"/>
    <property type="molecule type" value="Genomic_DNA"/>
</dbReference>
<dbReference type="InterPro" id="IPR025534">
    <property type="entry name" value="DUF4420"/>
</dbReference>
<name>A0A327YZB5_9ACTN</name>
<comment type="caution">
    <text evidence="1">The sequence shown here is derived from an EMBL/GenBank/DDBJ whole genome shotgun (WGS) entry which is preliminary data.</text>
</comment>
<dbReference type="Proteomes" id="UP000249341">
    <property type="component" value="Unassembled WGS sequence"/>
</dbReference>
<evidence type="ECO:0000313" key="1">
    <source>
        <dbReference type="EMBL" id="RAK27193.1"/>
    </source>
</evidence>
<organism evidence="1 2">
    <name type="scientific">Actinoplanes lutulentus</name>
    <dbReference type="NCBI Taxonomy" id="1287878"/>
    <lineage>
        <taxon>Bacteria</taxon>
        <taxon>Bacillati</taxon>
        <taxon>Actinomycetota</taxon>
        <taxon>Actinomycetes</taxon>
        <taxon>Micromonosporales</taxon>
        <taxon>Micromonosporaceae</taxon>
        <taxon>Actinoplanes</taxon>
    </lineage>
</organism>
<dbReference type="AlphaFoldDB" id="A0A327YZB5"/>
<proteinExistence type="predicted"/>
<dbReference type="Pfam" id="PF14390">
    <property type="entry name" value="DUF4420"/>
    <property type="match status" value="1"/>
</dbReference>
<keyword evidence="2" id="KW-1185">Reference proteome</keyword>
<dbReference type="RefSeq" id="WP_111654124.1">
    <property type="nucleotide sequence ID" value="NZ_JACHWI010000004.1"/>
</dbReference>
<accession>A0A327YZB5</accession>
<evidence type="ECO:0000313" key="2">
    <source>
        <dbReference type="Proteomes" id="UP000249341"/>
    </source>
</evidence>
<dbReference type="OrthoDB" id="4854145at2"/>
<gene>
    <name evidence="1" type="ORF">B0I29_12480</name>
</gene>
<reference evidence="1 2" key="1">
    <citation type="submission" date="2018-06" db="EMBL/GenBank/DDBJ databases">
        <title>Genomic Encyclopedia of Type Strains, Phase III (KMG-III): the genomes of soil and plant-associated and newly described type strains.</title>
        <authorList>
            <person name="Whitman W."/>
        </authorList>
    </citation>
    <scope>NUCLEOTIDE SEQUENCE [LARGE SCALE GENOMIC DNA]</scope>
    <source>
        <strain evidence="1 2">CGMCC 4.7090</strain>
    </source>
</reference>
<protein>
    <submittedName>
        <fullName evidence="1">Putative PD-(D/E)XK family protein DUF4420</fullName>
    </submittedName>
</protein>
<sequence length="322" mass="35553">MDSRHHSVESFDRYLKSHVPVDLSIRGTPETFVFIRPSKSELGLRIEVSAGAHIPDTGLHNIVTRLARHEGRFWLEVVVVETALFRIAYPVLCSMTDRVQIDRMPPAAALRETLAELTSLLREPESISMEREIGLFGELLTLLGLVPVLGGLPAVEAWRGPRGEEHDFGLADTDVEVKTTISERRAHWIDSFTQLQPTTSRPLWLISHQLTGAGTGFGRTLPELIDEVGAALAGTARADFESKVGLAGWRAAYATQVSSRWERRRGSAAFEVDEQFPKLVPDSLQQAGIAIDRLVQVRYRVDLDGLADPDFTPSTIQAALGS</sequence>